<accession>A0ABR1WHG7</accession>
<evidence type="ECO:0000313" key="3">
    <source>
        <dbReference type="Proteomes" id="UP001446871"/>
    </source>
</evidence>
<comment type="caution">
    <text evidence="2">The sequence shown here is derived from an EMBL/GenBank/DDBJ whole genome shotgun (WGS) entry which is preliminary data.</text>
</comment>
<sequence>MYIGTAPKSPTLLSHHAHGGQSLSWTSIAVTKPAVLKATCLLLVFWIIAGLSRSHVQGSESYDYSVVRLANQTAHNVTLGGSTPDDVTRRKKAEEALAKVTKKHTDRVAIIVENRPLQNLVPTMLHFRSVLGPEWPMIFYTVSTTSEALNKSAPFSRAVAEGHITIRHLPPEYTFETHHSVSLFLTGRWLWEDLAPYAKVMMFQSDSIICSASEARADDFLEYDLVGAPIGEQWGAGYNGGLSIRNRAMMLDVLDRHSFQDDMLPPYEDQWFYKKLKELPPHEDGTPAARLPDVDTARRFAVETIYGERPLGYHQPMRFNKEKKDEILRYCPEIGMITGAAFFAD</sequence>
<evidence type="ECO:0000313" key="2">
    <source>
        <dbReference type="EMBL" id="KAK8082432.1"/>
    </source>
</evidence>
<dbReference type="InterPro" id="IPR043729">
    <property type="entry name" value="DUF5672"/>
</dbReference>
<keyword evidence="3" id="KW-1185">Reference proteome</keyword>
<protein>
    <recommendedName>
        <fullName evidence="1">DUF5672 domain-containing protein</fullName>
    </recommendedName>
</protein>
<evidence type="ECO:0000259" key="1">
    <source>
        <dbReference type="Pfam" id="PF18922"/>
    </source>
</evidence>
<gene>
    <name evidence="2" type="ORF">PG996_001213</name>
</gene>
<dbReference type="EMBL" id="JAQQWM010000001">
    <property type="protein sequence ID" value="KAK8082432.1"/>
    <property type="molecule type" value="Genomic_DNA"/>
</dbReference>
<organism evidence="2 3">
    <name type="scientific">Apiospora saccharicola</name>
    <dbReference type="NCBI Taxonomy" id="335842"/>
    <lineage>
        <taxon>Eukaryota</taxon>
        <taxon>Fungi</taxon>
        <taxon>Dikarya</taxon>
        <taxon>Ascomycota</taxon>
        <taxon>Pezizomycotina</taxon>
        <taxon>Sordariomycetes</taxon>
        <taxon>Xylariomycetidae</taxon>
        <taxon>Amphisphaeriales</taxon>
        <taxon>Apiosporaceae</taxon>
        <taxon>Apiospora</taxon>
    </lineage>
</organism>
<proteinExistence type="predicted"/>
<dbReference type="Proteomes" id="UP001446871">
    <property type="component" value="Unassembled WGS sequence"/>
</dbReference>
<name>A0ABR1WHG7_9PEZI</name>
<feature type="domain" description="DUF5672" evidence="1">
    <location>
        <begin position="164"/>
        <end position="314"/>
    </location>
</feature>
<dbReference type="Pfam" id="PF18922">
    <property type="entry name" value="DUF5672"/>
    <property type="match status" value="1"/>
</dbReference>
<reference evidence="2 3" key="1">
    <citation type="submission" date="2023-01" db="EMBL/GenBank/DDBJ databases">
        <title>Analysis of 21 Apiospora genomes using comparative genomics revels a genus with tremendous synthesis potential of carbohydrate active enzymes and secondary metabolites.</title>
        <authorList>
            <person name="Sorensen T."/>
        </authorList>
    </citation>
    <scope>NUCLEOTIDE SEQUENCE [LARGE SCALE GENOMIC DNA]</scope>
    <source>
        <strain evidence="2 3">CBS 83171</strain>
    </source>
</reference>